<feature type="transmembrane region" description="Helical" evidence="1">
    <location>
        <begin position="93"/>
        <end position="114"/>
    </location>
</feature>
<evidence type="ECO:0000313" key="2">
    <source>
        <dbReference type="EMBL" id="JAH43636.1"/>
    </source>
</evidence>
<name>A0A0E9SQQ0_ANGAN</name>
<protein>
    <submittedName>
        <fullName evidence="2">Uncharacterized protein</fullName>
    </submittedName>
</protein>
<keyword evidence="1" id="KW-0812">Transmembrane</keyword>
<keyword evidence="1" id="KW-1133">Transmembrane helix</keyword>
<organism evidence="2">
    <name type="scientific">Anguilla anguilla</name>
    <name type="common">European freshwater eel</name>
    <name type="synonym">Muraena anguilla</name>
    <dbReference type="NCBI Taxonomy" id="7936"/>
    <lineage>
        <taxon>Eukaryota</taxon>
        <taxon>Metazoa</taxon>
        <taxon>Chordata</taxon>
        <taxon>Craniata</taxon>
        <taxon>Vertebrata</taxon>
        <taxon>Euteleostomi</taxon>
        <taxon>Actinopterygii</taxon>
        <taxon>Neopterygii</taxon>
        <taxon>Teleostei</taxon>
        <taxon>Anguilliformes</taxon>
        <taxon>Anguillidae</taxon>
        <taxon>Anguilla</taxon>
    </lineage>
</organism>
<reference evidence="2" key="1">
    <citation type="submission" date="2014-11" db="EMBL/GenBank/DDBJ databases">
        <authorList>
            <person name="Amaro Gonzalez C."/>
        </authorList>
    </citation>
    <scope>NUCLEOTIDE SEQUENCE</scope>
</reference>
<evidence type="ECO:0000256" key="1">
    <source>
        <dbReference type="SAM" id="Phobius"/>
    </source>
</evidence>
<dbReference type="AlphaFoldDB" id="A0A0E9SQQ0"/>
<sequence length="119" mass="13025">MFFESGTFPIWCDLFVVLASAVSVCINALGARGNVPHVTHSVRAGAKRLAGTQRSYCNSSVARASPAIFLKNPSSLIYFHIGFSLSYILFKNLILLMTAISFSSGNVSMFFIYLENHPV</sequence>
<keyword evidence="1" id="KW-0472">Membrane</keyword>
<accession>A0A0E9SQQ0</accession>
<dbReference type="EMBL" id="GBXM01064941">
    <property type="protein sequence ID" value="JAH43636.1"/>
    <property type="molecule type" value="Transcribed_RNA"/>
</dbReference>
<feature type="transmembrane region" description="Helical" evidence="1">
    <location>
        <begin position="6"/>
        <end position="29"/>
    </location>
</feature>
<reference evidence="2" key="2">
    <citation type="journal article" date="2015" name="Fish Shellfish Immunol.">
        <title>Early steps in the European eel (Anguilla anguilla)-Vibrio vulnificus interaction in the gills: Role of the RtxA13 toxin.</title>
        <authorList>
            <person name="Callol A."/>
            <person name="Pajuelo D."/>
            <person name="Ebbesson L."/>
            <person name="Teles M."/>
            <person name="MacKenzie S."/>
            <person name="Amaro C."/>
        </authorList>
    </citation>
    <scope>NUCLEOTIDE SEQUENCE</scope>
</reference>
<proteinExistence type="predicted"/>